<dbReference type="Pfam" id="PF02837">
    <property type="entry name" value="Glyco_hydro_2_N"/>
    <property type="match status" value="1"/>
</dbReference>
<dbReference type="InterPro" id="IPR051913">
    <property type="entry name" value="GH2_Domain-Containing"/>
</dbReference>
<sequence>MNKLSLLGVLTLCLFTLGANAQEWTPKQAPLMTKYANDVDPGNVLPEYPRLQMVREEWKNLNWLWQFQLGTWENEPYPKGNLSREILVPFAVESALSGVMESHERLWYRLEFTVPKNWTGKRVLLHFGAVDYQCEVFINDQSVGKHQGGFDPFSFDVTDYLSQGSQTVTVNVWDPTGREGFLRGKQS</sequence>
<dbReference type="Proteomes" id="UP001589654">
    <property type="component" value="Unassembled WGS sequence"/>
</dbReference>
<organism evidence="4 5">
    <name type="scientific">Echinicola jeungdonensis</name>
    <dbReference type="NCBI Taxonomy" id="709343"/>
    <lineage>
        <taxon>Bacteria</taxon>
        <taxon>Pseudomonadati</taxon>
        <taxon>Bacteroidota</taxon>
        <taxon>Cytophagia</taxon>
        <taxon>Cytophagales</taxon>
        <taxon>Cyclobacteriaceae</taxon>
        <taxon>Echinicola</taxon>
    </lineage>
</organism>
<dbReference type="SUPFAM" id="SSF49785">
    <property type="entry name" value="Galactose-binding domain-like"/>
    <property type="match status" value="1"/>
</dbReference>
<accession>A0ABV5J0C9</accession>
<dbReference type="PANTHER" id="PTHR42732">
    <property type="entry name" value="BETA-GALACTOSIDASE"/>
    <property type="match status" value="1"/>
</dbReference>
<name>A0ABV5J0C9_9BACT</name>
<dbReference type="Gene3D" id="2.60.120.260">
    <property type="entry name" value="Galactose-binding domain-like"/>
    <property type="match status" value="1"/>
</dbReference>
<evidence type="ECO:0000313" key="4">
    <source>
        <dbReference type="EMBL" id="MFB9210276.1"/>
    </source>
</evidence>
<evidence type="ECO:0000313" key="5">
    <source>
        <dbReference type="Proteomes" id="UP001589654"/>
    </source>
</evidence>
<gene>
    <name evidence="4" type="ORF">ACFFUR_00515</name>
</gene>
<evidence type="ECO:0000259" key="3">
    <source>
        <dbReference type="Pfam" id="PF02837"/>
    </source>
</evidence>
<evidence type="ECO:0000256" key="2">
    <source>
        <dbReference type="SAM" id="SignalP"/>
    </source>
</evidence>
<feature type="domain" description="Glycosyl hydrolases family 2 sugar binding" evidence="3">
    <location>
        <begin position="87"/>
        <end position="173"/>
    </location>
</feature>
<reference evidence="4 5" key="1">
    <citation type="submission" date="2024-09" db="EMBL/GenBank/DDBJ databases">
        <authorList>
            <person name="Sun Q."/>
            <person name="Mori K."/>
        </authorList>
    </citation>
    <scope>NUCLEOTIDE SEQUENCE [LARGE SCALE GENOMIC DNA]</scope>
    <source>
        <strain evidence="4 5">CECT 7682</strain>
    </source>
</reference>
<comment type="similarity">
    <text evidence="1">Belongs to the glycosyl hydrolase 2 family.</text>
</comment>
<proteinExistence type="inferred from homology"/>
<keyword evidence="2" id="KW-0732">Signal</keyword>
<dbReference type="RefSeq" id="WP_290249699.1">
    <property type="nucleotide sequence ID" value="NZ_JAUFQT010000002.1"/>
</dbReference>
<feature type="signal peptide" evidence="2">
    <location>
        <begin position="1"/>
        <end position="21"/>
    </location>
</feature>
<dbReference type="InterPro" id="IPR008979">
    <property type="entry name" value="Galactose-bd-like_sf"/>
</dbReference>
<evidence type="ECO:0000256" key="1">
    <source>
        <dbReference type="ARBA" id="ARBA00007401"/>
    </source>
</evidence>
<comment type="caution">
    <text evidence="4">The sequence shown here is derived from an EMBL/GenBank/DDBJ whole genome shotgun (WGS) entry which is preliminary data.</text>
</comment>
<dbReference type="EMBL" id="JBHMEW010000005">
    <property type="protein sequence ID" value="MFB9210276.1"/>
    <property type="molecule type" value="Genomic_DNA"/>
</dbReference>
<keyword evidence="5" id="KW-1185">Reference proteome</keyword>
<protein>
    <submittedName>
        <fullName evidence="4">Sugar-binding domain-containing protein</fullName>
    </submittedName>
</protein>
<dbReference type="InterPro" id="IPR006104">
    <property type="entry name" value="Glyco_hydro_2_N"/>
</dbReference>
<dbReference type="PANTHER" id="PTHR42732:SF2">
    <property type="entry name" value="BETA-MANNOSIDASE"/>
    <property type="match status" value="1"/>
</dbReference>
<feature type="chain" id="PRO_5045100860" evidence="2">
    <location>
        <begin position="22"/>
        <end position="187"/>
    </location>
</feature>